<dbReference type="EMBL" id="MKHE01000020">
    <property type="protein sequence ID" value="OWK05581.1"/>
    <property type="molecule type" value="Genomic_DNA"/>
</dbReference>
<dbReference type="PROSITE" id="PS50835">
    <property type="entry name" value="IG_LIKE"/>
    <property type="match status" value="4"/>
</dbReference>
<feature type="non-terminal residue" evidence="4">
    <location>
        <position position="443"/>
    </location>
</feature>
<keyword evidence="1" id="KW-0677">Repeat</keyword>
<evidence type="ECO:0000256" key="2">
    <source>
        <dbReference type="ARBA" id="ARBA00023157"/>
    </source>
</evidence>
<dbReference type="FunFam" id="2.60.40.10:FF:000323">
    <property type="entry name" value="Immunoglobulin superfamily member 9B"/>
    <property type="match status" value="1"/>
</dbReference>
<dbReference type="InterPro" id="IPR036179">
    <property type="entry name" value="Ig-like_dom_sf"/>
</dbReference>
<feature type="domain" description="Ig-like" evidence="3">
    <location>
        <begin position="377"/>
        <end position="443"/>
    </location>
</feature>
<dbReference type="GO" id="GO:0098609">
    <property type="term" value="P:cell-cell adhesion"/>
    <property type="evidence" value="ECO:0007669"/>
    <property type="project" value="TreeGrafter"/>
</dbReference>
<dbReference type="SMART" id="SM00409">
    <property type="entry name" value="IG"/>
    <property type="match status" value="3"/>
</dbReference>
<dbReference type="CDD" id="cd00096">
    <property type="entry name" value="Ig"/>
    <property type="match status" value="1"/>
</dbReference>
<comment type="caution">
    <text evidence="4">The sequence shown here is derived from an EMBL/GenBank/DDBJ whole genome shotgun (WGS) entry which is preliminary data.</text>
</comment>
<reference evidence="4 5" key="1">
    <citation type="journal article" date="2018" name="Mol. Genet. Genomics">
        <title>The red deer Cervus elaphus genome CerEla1.0: sequencing, annotating, genes, and chromosomes.</title>
        <authorList>
            <person name="Bana N.A."/>
            <person name="Nyiri A."/>
            <person name="Nagy J."/>
            <person name="Frank K."/>
            <person name="Nagy T."/>
            <person name="Steger V."/>
            <person name="Schiller M."/>
            <person name="Lakatos P."/>
            <person name="Sugar L."/>
            <person name="Horn P."/>
            <person name="Barta E."/>
            <person name="Orosz L."/>
        </authorList>
    </citation>
    <scope>NUCLEOTIDE SEQUENCE [LARGE SCALE GENOMIC DNA]</scope>
    <source>
        <strain evidence="4">Hungarian</strain>
    </source>
</reference>
<dbReference type="PANTHER" id="PTHR44170">
    <property type="entry name" value="PROTEIN SIDEKICK"/>
    <property type="match status" value="1"/>
</dbReference>
<dbReference type="FunFam" id="2.60.40.10:FF:000226">
    <property type="entry name" value="protein turtle homolog B"/>
    <property type="match status" value="1"/>
</dbReference>
<name>A0A212CHV9_CEREH</name>
<evidence type="ECO:0000259" key="3">
    <source>
        <dbReference type="PROSITE" id="PS50835"/>
    </source>
</evidence>
<dbReference type="PANTHER" id="PTHR44170:SF48">
    <property type="entry name" value="PROTEIN TURTLE HOMOLOG A"/>
    <property type="match status" value="1"/>
</dbReference>
<accession>A0A212CHV9</accession>
<keyword evidence="5" id="KW-1185">Reference proteome</keyword>
<organism evidence="4 5">
    <name type="scientific">Cervus elaphus hippelaphus</name>
    <name type="common">European red deer</name>
    <dbReference type="NCBI Taxonomy" id="46360"/>
    <lineage>
        <taxon>Eukaryota</taxon>
        <taxon>Metazoa</taxon>
        <taxon>Chordata</taxon>
        <taxon>Craniata</taxon>
        <taxon>Vertebrata</taxon>
        <taxon>Euteleostomi</taxon>
        <taxon>Mammalia</taxon>
        <taxon>Eutheria</taxon>
        <taxon>Laurasiatheria</taxon>
        <taxon>Artiodactyla</taxon>
        <taxon>Ruminantia</taxon>
        <taxon>Pecora</taxon>
        <taxon>Cervidae</taxon>
        <taxon>Cervinae</taxon>
        <taxon>Cervus</taxon>
    </lineage>
</organism>
<protein>
    <recommendedName>
        <fullName evidence="3">Ig-like domain-containing protein</fullName>
    </recommendedName>
</protein>
<dbReference type="AlphaFoldDB" id="A0A212CHV9"/>
<dbReference type="SUPFAM" id="SSF48726">
    <property type="entry name" value="Immunoglobulin"/>
    <property type="match status" value="4"/>
</dbReference>
<dbReference type="Pfam" id="PF13927">
    <property type="entry name" value="Ig_3"/>
    <property type="match status" value="3"/>
</dbReference>
<feature type="domain" description="Ig-like" evidence="3">
    <location>
        <begin position="281"/>
        <end position="369"/>
    </location>
</feature>
<feature type="domain" description="Ig-like" evidence="3">
    <location>
        <begin position="155"/>
        <end position="247"/>
    </location>
</feature>
<dbReference type="InterPro" id="IPR007110">
    <property type="entry name" value="Ig-like_dom"/>
</dbReference>
<dbReference type="Proteomes" id="UP000242450">
    <property type="component" value="Chromosome 20"/>
</dbReference>
<evidence type="ECO:0000256" key="1">
    <source>
        <dbReference type="ARBA" id="ARBA00022737"/>
    </source>
</evidence>
<evidence type="ECO:0000313" key="5">
    <source>
        <dbReference type="Proteomes" id="UP000242450"/>
    </source>
</evidence>
<evidence type="ECO:0000313" key="4">
    <source>
        <dbReference type="EMBL" id="OWK05581.1"/>
    </source>
</evidence>
<dbReference type="InterPro" id="IPR003599">
    <property type="entry name" value="Ig_sub"/>
</dbReference>
<dbReference type="Gene3D" id="2.60.40.10">
    <property type="entry name" value="Immunoglobulins"/>
    <property type="match status" value="4"/>
</dbReference>
<sequence length="443" mass="47577">MGPCVLTGPWVPQAAWPRAGDSPEGGQADEPRAAALICLSDHGMQLFGLVAPLASPDASLLTAPPQFLETPPQVLEVRELEPVTLRCVAQGNPQPRVTWKLRGQDLGQGQSQVQVLNGTLRIRRVERSSAGVYTCQASSTEGSTTHATQLLVLGPPVIVVPPKNSTVNASQDVSLACRAEAYPANLTYSWFQDSTNVFHISRLQPRVRILVDGSLRLQAAQPDDAGRYTCVPSNGLPRSPSASAYLTVLCKPHPAPWTDCFTSLGQAQLLPYNLPLLPPDPAQVTAMPPETPLPVGMRGVIRCPVRANPPLLFVSWTKDGQALQLDKFPGWSQGPEGSLIIALGNEDALGEYSCTPYNSLGTAGPSPVTRVLLKAPPAFLERPKEEYFQEVGRELLIPCSARGDPSPTISWAKVGRGLQGQAQVDSNSSLILRPLTKEAHGRW</sequence>
<dbReference type="InterPro" id="IPR003598">
    <property type="entry name" value="Ig_sub2"/>
</dbReference>
<dbReference type="FunFam" id="2.60.40.10:FF:000321">
    <property type="entry name" value="protein turtle homolog B isoform X2"/>
    <property type="match status" value="1"/>
</dbReference>
<dbReference type="SMART" id="SM00408">
    <property type="entry name" value="IGc2"/>
    <property type="match status" value="4"/>
</dbReference>
<feature type="domain" description="Ig-like" evidence="3">
    <location>
        <begin position="65"/>
        <end position="145"/>
    </location>
</feature>
<keyword evidence="2" id="KW-1015">Disulfide bond</keyword>
<proteinExistence type="predicted"/>
<dbReference type="OrthoDB" id="6234674at2759"/>
<gene>
    <name evidence="4" type="ORF">Celaphus_00001828</name>
</gene>
<dbReference type="InterPro" id="IPR013783">
    <property type="entry name" value="Ig-like_fold"/>
</dbReference>